<comment type="similarity">
    <text evidence="1">Belongs to the short-chain dehydrogenases/reductases (SDR) family.</text>
</comment>
<organism evidence="3 4">
    <name type="scientific">Paracidovorax konjaci</name>
    <dbReference type="NCBI Taxonomy" id="32040"/>
    <lineage>
        <taxon>Bacteria</taxon>
        <taxon>Pseudomonadati</taxon>
        <taxon>Pseudomonadota</taxon>
        <taxon>Betaproteobacteria</taxon>
        <taxon>Burkholderiales</taxon>
        <taxon>Comamonadaceae</taxon>
        <taxon>Paracidovorax</taxon>
    </lineage>
</organism>
<evidence type="ECO:0000256" key="2">
    <source>
        <dbReference type="ARBA" id="ARBA00023002"/>
    </source>
</evidence>
<evidence type="ECO:0008006" key="5">
    <source>
        <dbReference type="Google" id="ProtNLM"/>
    </source>
</evidence>
<dbReference type="GO" id="GO:0016020">
    <property type="term" value="C:membrane"/>
    <property type="evidence" value="ECO:0007669"/>
    <property type="project" value="TreeGrafter"/>
</dbReference>
<dbReference type="STRING" id="32040.SAMN04489710_105296"/>
<dbReference type="PANTHER" id="PTHR44196:SF3">
    <property type="entry name" value="SHORT CHAIN DEHYDROGENASE FAMILY PROTEIN"/>
    <property type="match status" value="1"/>
</dbReference>
<dbReference type="InterPro" id="IPR036291">
    <property type="entry name" value="NAD(P)-bd_dom_sf"/>
</dbReference>
<reference evidence="4" key="1">
    <citation type="submission" date="2016-10" db="EMBL/GenBank/DDBJ databases">
        <authorList>
            <person name="Varghese N."/>
            <person name="Submissions S."/>
        </authorList>
    </citation>
    <scope>NUCLEOTIDE SEQUENCE [LARGE SCALE GENOMIC DNA]</scope>
    <source>
        <strain evidence="4">DSM 7481</strain>
    </source>
</reference>
<dbReference type="Pfam" id="PF00106">
    <property type="entry name" value="adh_short"/>
    <property type="match status" value="1"/>
</dbReference>
<dbReference type="GO" id="GO:0016491">
    <property type="term" value="F:oxidoreductase activity"/>
    <property type="evidence" value="ECO:0007669"/>
    <property type="project" value="UniProtKB-KW"/>
</dbReference>
<gene>
    <name evidence="3" type="ORF">SAMN04489710_105296</name>
</gene>
<proteinExistence type="inferred from homology"/>
<dbReference type="PANTHER" id="PTHR44196">
    <property type="entry name" value="DEHYDROGENASE/REDUCTASE SDR FAMILY MEMBER 7B"/>
    <property type="match status" value="1"/>
</dbReference>
<name>A0A1I1UUK2_9BURK</name>
<evidence type="ECO:0000313" key="3">
    <source>
        <dbReference type="EMBL" id="SFD74359.1"/>
    </source>
</evidence>
<dbReference type="Gene3D" id="3.40.50.720">
    <property type="entry name" value="NAD(P)-binding Rossmann-like Domain"/>
    <property type="match status" value="1"/>
</dbReference>
<dbReference type="RefSeq" id="WP_092951697.1">
    <property type="nucleotide sequence ID" value="NZ_FOMQ01000005.1"/>
</dbReference>
<dbReference type="PRINTS" id="PR00081">
    <property type="entry name" value="GDHRDH"/>
</dbReference>
<evidence type="ECO:0000313" key="4">
    <source>
        <dbReference type="Proteomes" id="UP000199517"/>
    </source>
</evidence>
<dbReference type="InterPro" id="IPR002347">
    <property type="entry name" value="SDR_fam"/>
</dbReference>
<protein>
    <recommendedName>
        <fullName evidence="5">Short-chain dehydrogenase</fullName>
    </recommendedName>
</protein>
<keyword evidence="2" id="KW-0560">Oxidoreductase</keyword>
<dbReference type="OrthoDB" id="335726at2"/>
<evidence type="ECO:0000256" key="1">
    <source>
        <dbReference type="ARBA" id="ARBA00006484"/>
    </source>
</evidence>
<dbReference type="EMBL" id="FOMQ01000005">
    <property type="protein sequence ID" value="SFD74359.1"/>
    <property type="molecule type" value="Genomic_DNA"/>
</dbReference>
<accession>A0A1I1UUK2</accession>
<sequence length="254" mass="26726">MPDTSIPRTIAIVGATSAIAHQCARLWLAAGGVDRLVLIGRDGAKLPSVAADLQVRQPGTRIEAIAGDMLQPAAITDTVRRICADGVPDLVLIAHGNLPDQPACEADLTAAQQALEVNGISPVLWAEAFAGAQHSQGRGRIGIIGSVAGDRGRQSNYVYGAAKGLVERYAEGLQHRLAATGVRVSLIKPGPTDTPMTAHLKARGARLATPDEVAAAIVRGMARGAPVVYAPAKWALIMWVIRNLPRAVFHRMKI</sequence>
<dbReference type="AlphaFoldDB" id="A0A1I1UUK2"/>
<keyword evidence="4" id="KW-1185">Reference proteome</keyword>
<dbReference type="SUPFAM" id="SSF51735">
    <property type="entry name" value="NAD(P)-binding Rossmann-fold domains"/>
    <property type="match status" value="1"/>
</dbReference>
<dbReference type="Proteomes" id="UP000199517">
    <property type="component" value="Unassembled WGS sequence"/>
</dbReference>
<dbReference type="CDD" id="cd05233">
    <property type="entry name" value="SDR_c"/>
    <property type="match status" value="1"/>
</dbReference>